<dbReference type="Proteomes" id="UP000002281">
    <property type="component" value="Chromosome 15"/>
</dbReference>
<dbReference type="GeneTree" id="ENSGT01150000286916"/>
<keyword evidence="2" id="KW-1185">Reference proteome</keyword>
<name>A0A9L0RLZ3_HORSE</name>
<proteinExistence type="predicted"/>
<evidence type="ECO:0000313" key="1">
    <source>
        <dbReference type="Ensembl" id="ENSECAP00000064928.1"/>
    </source>
</evidence>
<dbReference type="Ensembl" id="ENSECAT00000121133.1">
    <property type="protein sequence ID" value="ENSECAP00000064928.1"/>
    <property type="gene ID" value="ENSECAG00000044388.1"/>
</dbReference>
<protein>
    <submittedName>
        <fullName evidence="1">Uncharacterized protein</fullName>
    </submittedName>
</protein>
<evidence type="ECO:0000313" key="2">
    <source>
        <dbReference type="Proteomes" id="UP000002281"/>
    </source>
</evidence>
<reference evidence="1" key="2">
    <citation type="submission" date="2025-08" db="UniProtKB">
        <authorList>
            <consortium name="Ensembl"/>
        </authorList>
    </citation>
    <scope>IDENTIFICATION</scope>
    <source>
        <strain evidence="1">Thoroughbred</strain>
    </source>
</reference>
<dbReference type="AlphaFoldDB" id="A0A9L0RLZ3"/>
<organism evidence="1 2">
    <name type="scientific">Equus caballus</name>
    <name type="common">Horse</name>
    <dbReference type="NCBI Taxonomy" id="9796"/>
    <lineage>
        <taxon>Eukaryota</taxon>
        <taxon>Metazoa</taxon>
        <taxon>Chordata</taxon>
        <taxon>Craniata</taxon>
        <taxon>Vertebrata</taxon>
        <taxon>Euteleostomi</taxon>
        <taxon>Mammalia</taxon>
        <taxon>Eutheria</taxon>
        <taxon>Laurasiatheria</taxon>
        <taxon>Perissodactyla</taxon>
        <taxon>Equidae</taxon>
        <taxon>Equus</taxon>
    </lineage>
</organism>
<sequence>WNSHGHIPDPPSGIISFLPKRHLLEVYAGEALLKSFCKAKETRIKTKRQLTNWEKIFANHISDKRLISKIYKELIQLNNKKTNNSIKKWPEDMNRHFSKEDTQMANRHVKRCSTLLIIREMQIKTTMRYHLTPVRMAIITKTKSSKCWRGCGEKRTLTHCWWECKLVQPHEKQYGDFSKS</sequence>
<reference evidence="1 2" key="1">
    <citation type="journal article" date="2009" name="Science">
        <title>Genome sequence, comparative analysis, and population genetics of the domestic horse.</title>
        <authorList>
            <consortium name="Broad Institute Genome Sequencing Platform"/>
            <consortium name="Broad Institute Whole Genome Assembly Team"/>
            <person name="Wade C.M."/>
            <person name="Giulotto E."/>
            <person name="Sigurdsson S."/>
            <person name="Zoli M."/>
            <person name="Gnerre S."/>
            <person name="Imsland F."/>
            <person name="Lear T.L."/>
            <person name="Adelson D.L."/>
            <person name="Bailey E."/>
            <person name="Bellone R.R."/>
            <person name="Bloecker H."/>
            <person name="Distl O."/>
            <person name="Edgar R.C."/>
            <person name="Garber M."/>
            <person name="Leeb T."/>
            <person name="Mauceli E."/>
            <person name="MacLeod J.N."/>
            <person name="Penedo M.C.T."/>
            <person name="Raison J.M."/>
            <person name="Sharpe T."/>
            <person name="Vogel J."/>
            <person name="Andersson L."/>
            <person name="Antczak D.F."/>
            <person name="Biagi T."/>
            <person name="Binns M.M."/>
            <person name="Chowdhary B.P."/>
            <person name="Coleman S.J."/>
            <person name="Della Valle G."/>
            <person name="Fryc S."/>
            <person name="Guerin G."/>
            <person name="Hasegawa T."/>
            <person name="Hill E.W."/>
            <person name="Jurka J."/>
            <person name="Kiialainen A."/>
            <person name="Lindgren G."/>
            <person name="Liu J."/>
            <person name="Magnani E."/>
            <person name="Mickelson J.R."/>
            <person name="Murray J."/>
            <person name="Nergadze S.G."/>
            <person name="Onofrio R."/>
            <person name="Pedroni S."/>
            <person name="Piras M.F."/>
            <person name="Raudsepp T."/>
            <person name="Rocchi M."/>
            <person name="Roeed K.H."/>
            <person name="Ryder O.A."/>
            <person name="Searle S."/>
            <person name="Skow L."/>
            <person name="Swinburne J.E."/>
            <person name="Syvaenen A.C."/>
            <person name="Tozaki T."/>
            <person name="Valberg S.J."/>
            <person name="Vaudin M."/>
            <person name="White J.R."/>
            <person name="Zody M.C."/>
            <person name="Lander E.S."/>
            <person name="Lindblad-Toh K."/>
        </authorList>
    </citation>
    <scope>NUCLEOTIDE SEQUENCE [LARGE SCALE GENOMIC DNA]</scope>
    <source>
        <strain evidence="1 2">Thoroughbred</strain>
    </source>
</reference>
<accession>A0A9L0RLZ3</accession>
<reference evidence="1" key="3">
    <citation type="submission" date="2025-09" db="UniProtKB">
        <authorList>
            <consortium name="Ensembl"/>
        </authorList>
    </citation>
    <scope>IDENTIFICATION</scope>
    <source>
        <strain evidence="1">Thoroughbred</strain>
    </source>
</reference>